<accession>A0A1F8ECA2</accession>
<proteinExistence type="inferred from homology"/>
<dbReference type="Gene3D" id="3.90.45.10">
    <property type="entry name" value="Peptide deformylase"/>
    <property type="match status" value="1"/>
</dbReference>
<evidence type="ECO:0000313" key="3">
    <source>
        <dbReference type="EMBL" id="OGM98541.1"/>
    </source>
</evidence>
<keyword evidence="2" id="KW-0378">Hydrolase</keyword>
<dbReference type="PRINTS" id="PR01576">
    <property type="entry name" value="PDEFORMYLASE"/>
</dbReference>
<evidence type="ECO:0000313" key="4">
    <source>
        <dbReference type="Proteomes" id="UP000176893"/>
    </source>
</evidence>
<sequence>MEIIKIPNKILAKTTDKIDIEDIKNGSFKELVLEMKKAMKDNVGIGLAANQINKDLSIFIIEAKLASENNIPEVFFNPEITEYSKNKDEMEEGCLSIPEYEANIKRSKKIKIKAIDESGNKIKLKARGFLARVLQHETDHLNGKTIKDRANGK</sequence>
<dbReference type="InterPro" id="IPR023635">
    <property type="entry name" value="Peptide_deformylase"/>
</dbReference>
<feature type="binding site" evidence="2">
    <location>
        <position position="94"/>
    </location>
    <ligand>
        <name>Fe cation</name>
        <dbReference type="ChEBI" id="CHEBI:24875"/>
    </ligand>
</feature>
<comment type="similarity">
    <text evidence="1 2">Belongs to the polypeptide deformylase family.</text>
</comment>
<dbReference type="EC" id="3.5.1.88" evidence="2"/>
<dbReference type="STRING" id="1802661.A2649_00465"/>
<dbReference type="CDD" id="cd00487">
    <property type="entry name" value="Pep_deformylase"/>
    <property type="match status" value="1"/>
</dbReference>
<evidence type="ECO:0000256" key="1">
    <source>
        <dbReference type="ARBA" id="ARBA00010759"/>
    </source>
</evidence>
<feature type="binding site" evidence="2">
    <location>
        <position position="136"/>
    </location>
    <ligand>
        <name>Fe cation</name>
        <dbReference type="ChEBI" id="CHEBI:24875"/>
    </ligand>
</feature>
<organism evidence="3 4">
    <name type="scientific">Candidatus Yanofskybacteria bacterium RIFCSPHIGHO2_01_FULL_41_26</name>
    <dbReference type="NCBI Taxonomy" id="1802661"/>
    <lineage>
        <taxon>Bacteria</taxon>
        <taxon>Candidatus Yanofskyibacteriota</taxon>
    </lineage>
</organism>
<dbReference type="EMBL" id="MGJB01000014">
    <property type="protein sequence ID" value="OGM98541.1"/>
    <property type="molecule type" value="Genomic_DNA"/>
</dbReference>
<dbReference type="Pfam" id="PF01327">
    <property type="entry name" value="Pep_deformylase"/>
    <property type="match status" value="1"/>
</dbReference>
<dbReference type="PIRSF" id="PIRSF004749">
    <property type="entry name" value="Pep_def"/>
    <property type="match status" value="1"/>
</dbReference>
<comment type="cofactor">
    <cofactor evidence="2">
        <name>Fe(2+)</name>
        <dbReference type="ChEBI" id="CHEBI:29033"/>
    </cofactor>
    <text evidence="2">Binds 1 Fe(2+) ion.</text>
</comment>
<dbReference type="GO" id="GO:0006412">
    <property type="term" value="P:translation"/>
    <property type="evidence" value="ECO:0007669"/>
    <property type="project" value="UniProtKB-UniRule"/>
</dbReference>
<comment type="catalytic activity">
    <reaction evidence="2">
        <text>N-terminal N-formyl-L-methionyl-[peptide] + H2O = N-terminal L-methionyl-[peptide] + formate</text>
        <dbReference type="Rhea" id="RHEA:24420"/>
        <dbReference type="Rhea" id="RHEA-COMP:10639"/>
        <dbReference type="Rhea" id="RHEA-COMP:10640"/>
        <dbReference type="ChEBI" id="CHEBI:15377"/>
        <dbReference type="ChEBI" id="CHEBI:15740"/>
        <dbReference type="ChEBI" id="CHEBI:49298"/>
        <dbReference type="ChEBI" id="CHEBI:64731"/>
        <dbReference type="EC" id="3.5.1.88"/>
    </reaction>
</comment>
<dbReference type="PANTHER" id="PTHR10458">
    <property type="entry name" value="PEPTIDE DEFORMYLASE"/>
    <property type="match status" value="1"/>
</dbReference>
<comment type="function">
    <text evidence="2">Removes the formyl group from the N-terminal Met of newly synthesized proteins. Requires at least a dipeptide for an efficient rate of reaction. N-terminal L-methionine is a prerequisite for activity but the enzyme has broad specificity at other positions.</text>
</comment>
<gene>
    <name evidence="2" type="primary">def</name>
    <name evidence="3" type="ORF">A2649_00465</name>
</gene>
<comment type="caution">
    <text evidence="3">The sequence shown here is derived from an EMBL/GenBank/DDBJ whole genome shotgun (WGS) entry which is preliminary data.</text>
</comment>
<evidence type="ECO:0000256" key="2">
    <source>
        <dbReference type="HAMAP-Rule" id="MF_00163"/>
    </source>
</evidence>
<name>A0A1F8ECA2_9BACT</name>
<protein>
    <recommendedName>
        <fullName evidence="2">Peptide deformylase</fullName>
        <shortName evidence="2">PDF</shortName>
        <ecNumber evidence="2">3.5.1.88</ecNumber>
    </recommendedName>
    <alternativeName>
        <fullName evidence="2">Polypeptide deformylase</fullName>
    </alternativeName>
</protein>
<dbReference type="AlphaFoldDB" id="A0A1F8ECA2"/>
<dbReference type="SUPFAM" id="SSF56420">
    <property type="entry name" value="Peptide deformylase"/>
    <property type="match status" value="1"/>
</dbReference>
<keyword evidence="2" id="KW-0408">Iron</keyword>
<keyword evidence="2" id="KW-0648">Protein biosynthesis</keyword>
<dbReference type="PANTHER" id="PTHR10458:SF22">
    <property type="entry name" value="PEPTIDE DEFORMYLASE"/>
    <property type="match status" value="1"/>
</dbReference>
<dbReference type="NCBIfam" id="NF001159">
    <property type="entry name" value="PRK00150.1-3"/>
    <property type="match status" value="1"/>
</dbReference>
<dbReference type="HAMAP" id="MF_00163">
    <property type="entry name" value="Pep_deformylase"/>
    <property type="match status" value="1"/>
</dbReference>
<keyword evidence="2" id="KW-0479">Metal-binding</keyword>
<feature type="binding site" evidence="2">
    <location>
        <position position="140"/>
    </location>
    <ligand>
        <name>Fe cation</name>
        <dbReference type="ChEBI" id="CHEBI:24875"/>
    </ligand>
</feature>
<dbReference type="GO" id="GO:0046872">
    <property type="term" value="F:metal ion binding"/>
    <property type="evidence" value="ECO:0007669"/>
    <property type="project" value="UniProtKB-KW"/>
</dbReference>
<dbReference type="NCBIfam" id="TIGR00079">
    <property type="entry name" value="pept_deformyl"/>
    <property type="match status" value="1"/>
</dbReference>
<dbReference type="GO" id="GO:0042586">
    <property type="term" value="F:peptide deformylase activity"/>
    <property type="evidence" value="ECO:0007669"/>
    <property type="project" value="UniProtKB-UniRule"/>
</dbReference>
<reference evidence="3 4" key="1">
    <citation type="journal article" date="2016" name="Nat. Commun.">
        <title>Thousands of microbial genomes shed light on interconnected biogeochemical processes in an aquifer system.</title>
        <authorList>
            <person name="Anantharaman K."/>
            <person name="Brown C.T."/>
            <person name="Hug L.A."/>
            <person name="Sharon I."/>
            <person name="Castelle C.J."/>
            <person name="Probst A.J."/>
            <person name="Thomas B.C."/>
            <person name="Singh A."/>
            <person name="Wilkins M.J."/>
            <person name="Karaoz U."/>
            <person name="Brodie E.L."/>
            <person name="Williams K.H."/>
            <person name="Hubbard S.S."/>
            <person name="Banfield J.F."/>
        </authorList>
    </citation>
    <scope>NUCLEOTIDE SEQUENCE [LARGE SCALE GENOMIC DNA]</scope>
</reference>
<feature type="active site" evidence="2">
    <location>
        <position position="137"/>
    </location>
</feature>
<dbReference type="Proteomes" id="UP000176893">
    <property type="component" value="Unassembled WGS sequence"/>
</dbReference>
<dbReference type="InterPro" id="IPR036821">
    <property type="entry name" value="Peptide_deformylase_sf"/>
</dbReference>